<evidence type="ECO:0000313" key="7">
    <source>
        <dbReference type="EMBL" id="OUD10892.1"/>
    </source>
</evidence>
<comment type="caution">
    <text evidence="7">The sequence shown here is derived from an EMBL/GenBank/DDBJ whole genome shotgun (WGS) entry which is preliminary data.</text>
</comment>
<gene>
    <name evidence="7" type="ORF">BVC71_05345</name>
</gene>
<feature type="domain" description="SAM-dependent MTase RsmB/NOP-type" evidence="6">
    <location>
        <begin position="135"/>
        <end position="384"/>
    </location>
</feature>
<feature type="binding site" evidence="5">
    <location>
        <position position="247"/>
    </location>
    <ligand>
        <name>S-adenosyl-L-methionine</name>
        <dbReference type="ChEBI" id="CHEBI:59789"/>
    </ligand>
</feature>
<dbReference type="RefSeq" id="WP_086450536.1">
    <property type="nucleotide sequence ID" value="NZ_MSPP01000001.1"/>
</dbReference>
<keyword evidence="4 5" id="KW-0694">RNA-binding</keyword>
<comment type="similarity">
    <text evidence="5">Belongs to the class I-like SAM-binding methyltransferase superfamily. RsmB/NOP family.</text>
</comment>
<reference evidence="7 8" key="1">
    <citation type="submission" date="2016-12" db="EMBL/GenBank/DDBJ databases">
        <title>The draft genome sequence of HSLHS2.</title>
        <authorList>
            <person name="Hu D."/>
            <person name="Wang L."/>
            <person name="Shao Z."/>
        </authorList>
    </citation>
    <scope>NUCLEOTIDE SEQUENCE [LARGE SCALE GENOMIC DNA]</scope>
    <source>
        <strain evidence="7">MCCC 1A06712</strain>
    </source>
</reference>
<keyword evidence="2 5" id="KW-0808">Transferase</keyword>
<dbReference type="OrthoDB" id="9810297at2"/>
<accession>A0A251X2R0</accession>
<protein>
    <recommendedName>
        <fullName evidence="6">SAM-dependent MTase RsmB/NOP-type domain-containing protein</fullName>
    </recommendedName>
</protein>
<keyword evidence="8" id="KW-1185">Reference proteome</keyword>
<dbReference type="InterPro" id="IPR023267">
    <property type="entry name" value="RCMT"/>
</dbReference>
<sequence>MTPAARVAAAIAVLDQIQNGQPAEAALLAWSRSSRFAGSKDRAAVRDHVFDVLRTMRSSAAVGGGDTGRALMIGYLRNEGADLTAVFTGEGHAPAPLTDEEAAHTADMLEQERCDWPDWLWQPLVDVYGDDAASVAMAQRERANVFIRTNSQRISRDRLICDLRDFEIGAEPVDGSATALRILTNPRRLQQSPAWEDGLFDMQDASSQIAIERLPIIEGAKVLDYCAGGGGKSLGMADRGASVTAHDGDPARMKDIAPRAKRAGVRIAVSPQVPKGASFDGVLCDAPCSGSGTWRRTPDAKWKFTPARLAALNEIQLSILNTAQKYVTADGWLAYATCSVIEAENRGVVDQFVSQNANWTVVDELRLRPTADGDGFYQAILQRT</sequence>
<evidence type="ECO:0000256" key="1">
    <source>
        <dbReference type="ARBA" id="ARBA00022603"/>
    </source>
</evidence>
<dbReference type="AlphaFoldDB" id="A0A251X2R0"/>
<proteinExistence type="inferred from homology"/>
<organism evidence="7 8">
    <name type="scientific">Marivivens niveibacter</name>
    <dbReference type="NCBI Taxonomy" id="1930667"/>
    <lineage>
        <taxon>Bacteria</taxon>
        <taxon>Pseudomonadati</taxon>
        <taxon>Pseudomonadota</taxon>
        <taxon>Alphaproteobacteria</taxon>
        <taxon>Rhodobacterales</taxon>
        <taxon>Paracoccaceae</taxon>
        <taxon>Marivivens group</taxon>
        <taxon>Marivivens</taxon>
    </lineage>
</organism>
<evidence type="ECO:0000259" key="6">
    <source>
        <dbReference type="PROSITE" id="PS51686"/>
    </source>
</evidence>
<feature type="binding site" evidence="5">
    <location>
        <position position="285"/>
    </location>
    <ligand>
        <name>S-adenosyl-L-methionine</name>
        <dbReference type="ChEBI" id="CHEBI:59789"/>
    </ligand>
</feature>
<evidence type="ECO:0000256" key="5">
    <source>
        <dbReference type="PROSITE-ProRule" id="PRU01023"/>
    </source>
</evidence>
<dbReference type="GO" id="GO:0003723">
    <property type="term" value="F:RNA binding"/>
    <property type="evidence" value="ECO:0007669"/>
    <property type="project" value="UniProtKB-UniRule"/>
</dbReference>
<evidence type="ECO:0000313" key="8">
    <source>
        <dbReference type="Proteomes" id="UP000194664"/>
    </source>
</evidence>
<dbReference type="GO" id="GO:0008173">
    <property type="term" value="F:RNA methyltransferase activity"/>
    <property type="evidence" value="ECO:0007669"/>
    <property type="project" value="InterPro"/>
</dbReference>
<keyword evidence="1 5" id="KW-0489">Methyltransferase</keyword>
<evidence type="ECO:0000256" key="4">
    <source>
        <dbReference type="ARBA" id="ARBA00022884"/>
    </source>
</evidence>
<dbReference type="InterPro" id="IPR054728">
    <property type="entry name" value="RsmB-like_ferredoxin"/>
</dbReference>
<feature type="active site" description="Nucleophile" evidence="5">
    <location>
        <position position="338"/>
    </location>
</feature>
<dbReference type="InterPro" id="IPR001678">
    <property type="entry name" value="MeTrfase_RsmB-F_NOP2_dom"/>
</dbReference>
<dbReference type="GO" id="GO:0001510">
    <property type="term" value="P:RNA methylation"/>
    <property type="evidence" value="ECO:0007669"/>
    <property type="project" value="InterPro"/>
</dbReference>
<dbReference type="PANTHER" id="PTHR22807:SF53">
    <property type="entry name" value="RIBOSOMAL RNA SMALL SUBUNIT METHYLTRANSFERASE B-RELATED"/>
    <property type="match status" value="1"/>
</dbReference>
<dbReference type="Gene3D" id="3.30.70.1170">
    <property type="entry name" value="Sun protein, domain 3"/>
    <property type="match status" value="1"/>
</dbReference>
<dbReference type="PRINTS" id="PR02008">
    <property type="entry name" value="RCMTFAMILY"/>
</dbReference>
<keyword evidence="3 5" id="KW-0949">S-adenosyl-L-methionine</keyword>
<dbReference type="Pfam" id="PF01189">
    <property type="entry name" value="Methyltr_RsmB-F"/>
    <property type="match status" value="1"/>
</dbReference>
<dbReference type="PANTHER" id="PTHR22807">
    <property type="entry name" value="NOP2 YEAST -RELATED NOL1/NOP2/FMU SUN DOMAIN-CONTAINING"/>
    <property type="match status" value="1"/>
</dbReference>
<dbReference type="EMBL" id="MSPP01000001">
    <property type="protein sequence ID" value="OUD10892.1"/>
    <property type="molecule type" value="Genomic_DNA"/>
</dbReference>
<dbReference type="Gene3D" id="3.40.50.150">
    <property type="entry name" value="Vaccinia Virus protein VP39"/>
    <property type="match status" value="1"/>
</dbReference>
<dbReference type="PROSITE" id="PS51686">
    <property type="entry name" value="SAM_MT_RSMB_NOP"/>
    <property type="match status" value="1"/>
</dbReference>
<evidence type="ECO:0000256" key="2">
    <source>
        <dbReference type="ARBA" id="ARBA00022679"/>
    </source>
</evidence>
<dbReference type="InterPro" id="IPR029063">
    <property type="entry name" value="SAM-dependent_MTases_sf"/>
</dbReference>
<dbReference type="InterPro" id="IPR049560">
    <property type="entry name" value="MeTrfase_RsmB-F_NOP2_cat"/>
</dbReference>
<dbReference type="SUPFAM" id="SSF53335">
    <property type="entry name" value="S-adenosyl-L-methionine-dependent methyltransferases"/>
    <property type="match status" value="1"/>
</dbReference>
<dbReference type="CDD" id="cd02440">
    <property type="entry name" value="AdoMet_MTases"/>
    <property type="match status" value="1"/>
</dbReference>
<dbReference type="Pfam" id="PF22458">
    <property type="entry name" value="RsmF-B_ferredox"/>
    <property type="match status" value="1"/>
</dbReference>
<comment type="caution">
    <text evidence="5">Lacks conserved residue(s) required for the propagation of feature annotation.</text>
</comment>
<dbReference type="Proteomes" id="UP000194664">
    <property type="component" value="Unassembled WGS sequence"/>
</dbReference>
<evidence type="ECO:0000256" key="3">
    <source>
        <dbReference type="ARBA" id="ARBA00022691"/>
    </source>
</evidence>
<name>A0A251X2R0_9RHOB</name>